<feature type="domain" description="Cell wall hydrolase SleB" evidence="1">
    <location>
        <begin position="24"/>
        <end position="129"/>
    </location>
</feature>
<evidence type="ECO:0000313" key="2">
    <source>
        <dbReference type="EMBL" id="PEN75074.1"/>
    </source>
</evidence>
<gene>
    <name evidence="2" type="ORF">CN553_31985</name>
</gene>
<dbReference type="Proteomes" id="UP000220691">
    <property type="component" value="Unassembled WGS sequence"/>
</dbReference>
<dbReference type="AlphaFoldDB" id="A0A9X6U5Q4"/>
<protein>
    <submittedName>
        <fullName evidence="2">Cell wall hydrolase</fullName>
    </submittedName>
</protein>
<dbReference type="InterPro" id="IPR011105">
    <property type="entry name" value="Cell_wall_hydrolase_SleB"/>
</dbReference>
<proteinExistence type="predicted"/>
<keyword evidence="2" id="KW-0378">Hydrolase</keyword>
<reference evidence="2 3" key="1">
    <citation type="submission" date="2017-09" db="EMBL/GenBank/DDBJ databases">
        <title>Large-scale bioinformatics analysis of Bacillus genomes uncovers conserved roles of natural products in bacterial physiology.</title>
        <authorList>
            <consortium name="Agbiome Team Llc"/>
            <person name="Bleich R.M."/>
            <person name="Kirk G.J."/>
            <person name="Santa Maria K.C."/>
            <person name="Allen S.E."/>
            <person name="Farag S."/>
            <person name="Shank E.A."/>
            <person name="Bowers A."/>
        </authorList>
    </citation>
    <scope>NUCLEOTIDE SEQUENCE [LARGE SCALE GENOMIC DNA]</scope>
    <source>
        <strain evidence="2 3">AFS027647</strain>
    </source>
</reference>
<evidence type="ECO:0000313" key="3">
    <source>
        <dbReference type="Proteomes" id="UP000220691"/>
    </source>
</evidence>
<comment type="caution">
    <text evidence="2">The sequence shown here is derived from an EMBL/GenBank/DDBJ whole genome shotgun (WGS) entry which is preliminary data.</text>
</comment>
<dbReference type="InterPro" id="IPR042047">
    <property type="entry name" value="SleB_dom1"/>
</dbReference>
<dbReference type="GO" id="GO:0016787">
    <property type="term" value="F:hydrolase activity"/>
    <property type="evidence" value="ECO:0007669"/>
    <property type="project" value="UniProtKB-KW"/>
</dbReference>
<evidence type="ECO:0000259" key="1">
    <source>
        <dbReference type="Pfam" id="PF07486"/>
    </source>
</evidence>
<dbReference type="RefSeq" id="WP_098128215.1">
    <property type="nucleotide sequence ID" value="NZ_NUAN01000381.1"/>
</dbReference>
<organism evidence="2 3">
    <name type="scientific">Bacillus cereus</name>
    <dbReference type="NCBI Taxonomy" id="1396"/>
    <lineage>
        <taxon>Bacteria</taxon>
        <taxon>Bacillati</taxon>
        <taxon>Bacillota</taxon>
        <taxon>Bacilli</taxon>
        <taxon>Bacillales</taxon>
        <taxon>Bacillaceae</taxon>
        <taxon>Bacillus</taxon>
        <taxon>Bacillus cereus group</taxon>
    </lineage>
</organism>
<dbReference type="Gene3D" id="1.10.10.2520">
    <property type="entry name" value="Cell wall hydrolase SleB, domain 1"/>
    <property type="match status" value="1"/>
</dbReference>
<accession>A0A9X6U5Q4</accession>
<dbReference type="EMBL" id="NUAN01000381">
    <property type="protein sequence ID" value="PEN75074.1"/>
    <property type="molecule type" value="Genomic_DNA"/>
</dbReference>
<dbReference type="Pfam" id="PF07486">
    <property type="entry name" value="Hydrolase_2"/>
    <property type="match status" value="1"/>
</dbReference>
<sequence>MARINFTEADVNLLSRLMRAEAEGEGPHGMLAAGTVGVNRVVSNCLDFKTITNVYQMVYQQPGGFEAPKKGYFYQRARESDKDLARKVLKYARVWPGKYALWFFRPSGTCPPTWWDQEFAGKYQNHCFYKASKEDCPSLYT</sequence>
<name>A0A9X6U5Q4_BACCE</name>